<dbReference type="Proteomes" id="UP000887579">
    <property type="component" value="Unplaced"/>
</dbReference>
<dbReference type="WBParaSite" id="ES5_v2.g11082.t1">
    <property type="protein sequence ID" value="ES5_v2.g11082.t1"/>
    <property type="gene ID" value="ES5_v2.g11082"/>
</dbReference>
<name>A0AC34F2C7_9BILA</name>
<organism evidence="1 2">
    <name type="scientific">Panagrolaimus sp. ES5</name>
    <dbReference type="NCBI Taxonomy" id="591445"/>
    <lineage>
        <taxon>Eukaryota</taxon>
        <taxon>Metazoa</taxon>
        <taxon>Ecdysozoa</taxon>
        <taxon>Nematoda</taxon>
        <taxon>Chromadorea</taxon>
        <taxon>Rhabditida</taxon>
        <taxon>Tylenchina</taxon>
        <taxon>Panagrolaimomorpha</taxon>
        <taxon>Panagrolaimoidea</taxon>
        <taxon>Panagrolaimidae</taxon>
        <taxon>Panagrolaimus</taxon>
    </lineage>
</organism>
<proteinExistence type="predicted"/>
<evidence type="ECO:0000313" key="1">
    <source>
        <dbReference type="Proteomes" id="UP000887579"/>
    </source>
</evidence>
<reference evidence="2" key="1">
    <citation type="submission" date="2022-11" db="UniProtKB">
        <authorList>
            <consortium name="WormBaseParasite"/>
        </authorList>
    </citation>
    <scope>IDENTIFICATION</scope>
</reference>
<sequence length="129" mass="14432">MADRISQLQDLVNDLANHMCNAIGHLQGSAPPSDFGRASDELVKEENAELFAANIARTSKDIEIIIQTLPNVPVAPEEFQPIFLENEAERECLVKGIKEQMEETTNMMADLRDMMEDIAKVQSVGYRKV</sequence>
<evidence type="ECO:0000313" key="2">
    <source>
        <dbReference type="WBParaSite" id="ES5_v2.g11082.t1"/>
    </source>
</evidence>
<accession>A0AC34F2C7</accession>
<protein>
    <submittedName>
        <fullName evidence="2">Mediator of RNA polymerase II transcription subunit 21</fullName>
    </submittedName>
</protein>